<name>A0AAD6XHT1_9AGAR</name>
<dbReference type="InterPro" id="IPR036636">
    <property type="entry name" value="COX7C/Cox8_sf"/>
</dbReference>
<evidence type="ECO:0000256" key="1">
    <source>
        <dbReference type="ARBA" id="ARBA00004434"/>
    </source>
</evidence>
<evidence type="ECO:0000256" key="3">
    <source>
        <dbReference type="ARBA" id="ARBA00010514"/>
    </source>
</evidence>
<keyword evidence="4 10" id="KW-0812">Transmembrane</keyword>
<keyword evidence="7 10" id="KW-1133">Transmembrane helix</keyword>
<evidence type="ECO:0000256" key="10">
    <source>
        <dbReference type="RuleBase" id="RU368123"/>
    </source>
</evidence>
<evidence type="ECO:0000256" key="7">
    <source>
        <dbReference type="ARBA" id="ARBA00022989"/>
    </source>
</evidence>
<organism evidence="11 12">
    <name type="scientific">Mycena belliarum</name>
    <dbReference type="NCBI Taxonomy" id="1033014"/>
    <lineage>
        <taxon>Eukaryota</taxon>
        <taxon>Fungi</taxon>
        <taxon>Dikarya</taxon>
        <taxon>Basidiomycota</taxon>
        <taxon>Agaricomycotina</taxon>
        <taxon>Agaricomycetes</taxon>
        <taxon>Agaricomycetidae</taxon>
        <taxon>Agaricales</taxon>
        <taxon>Marasmiineae</taxon>
        <taxon>Mycenaceae</taxon>
        <taxon>Mycena</taxon>
    </lineage>
</organism>
<gene>
    <name evidence="11" type="ORF">B0H15DRAFT_871992</name>
</gene>
<dbReference type="GO" id="GO:0005743">
    <property type="term" value="C:mitochondrial inner membrane"/>
    <property type="evidence" value="ECO:0007669"/>
    <property type="project" value="UniProtKB-SubCell"/>
</dbReference>
<comment type="subunit">
    <text evidence="10">Component of the cytochrome c oxidase (complex IV, CIV), a multisubunit enzyme composed of a catalytic core of 3 subunits and several supernumerary subunits. The complex exists as a monomer or a dimer and forms supercomplexes (SCs) in the inner mitochondrial membrane with ubiquinol-cytochrome c oxidoreductase (cytochrome b-c1 complex, complex III, CIII).</text>
</comment>
<keyword evidence="12" id="KW-1185">Reference proteome</keyword>
<keyword evidence="8 10" id="KW-0496">Mitochondrion</keyword>
<proteinExistence type="inferred from homology"/>
<dbReference type="SUPFAM" id="SSF81427">
    <property type="entry name" value="Mitochondrial cytochrome c oxidase subunit VIIc (aka VIIIa)"/>
    <property type="match status" value="1"/>
</dbReference>
<evidence type="ECO:0000256" key="2">
    <source>
        <dbReference type="ARBA" id="ARBA00004673"/>
    </source>
</evidence>
<comment type="similarity">
    <text evidence="3 10">Belongs to the cytochrome c oxidase VIIc family.</text>
</comment>
<protein>
    <recommendedName>
        <fullName evidence="10">Cytochrome c oxidase subunit 8, mitochondrial</fullName>
    </recommendedName>
    <alternativeName>
        <fullName evidence="10">Cytochrome c oxidase polypeptide VIII</fullName>
    </alternativeName>
</protein>
<dbReference type="AlphaFoldDB" id="A0AAD6XHT1"/>
<comment type="function">
    <text evidence="10">Component of the cytochrome c oxidase, the last enzyme in the mitochondrial electron transport chain which drives oxidative phosphorylation. The respiratory chain contains 3 multisubunit complexes succinate dehydrogenase (complex II, CII), ubiquinol-cytochrome c oxidoreductase (cytochrome b-c1 complex, complex III, CIII) and cytochrome c oxidase (complex IV, CIV), that cooperate to transfer electrons derived from NADH and succinate to molecular oxygen, creating an electrochemical gradient over the inner membrane that drives transmembrane transport and the ATP synthase. Cytochrome c oxidase is the component of the respiratory chain that catalyzes the reduction of oxygen to water. Electrons originating from reduced cytochrome c in the intermembrane space (IMS) are transferred via the dinuclear copper A center (CU(A)) of subunit 2 and heme A of subunit 1 to the active site in subunit 1, a binuclear center (BNC) formed by heme A3 and copper B (CU(B)). The BNC reduces molecular oxygen to 2 water molecules using 4 electrons from cytochrome c in the IMS and 4 protons from the mitochondrial matrix.</text>
</comment>
<keyword evidence="6 10" id="KW-0809">Transit peptide</keyword>
<dbReference type="PANTHER" id="PTHR13313:SF0">
    <property type="entry name" value="CYTOCHROME C OXIDASE SUBUNIT 7C, MITOCHONDRIAL"/>
    <property type="match status" value="1"/>
</dbReference>
<accession>A0AAD6XHT1</accession>
<sequence length="82" mass="9327">MTSLRRAALPALRTATLIRRTPPAARRMAHAMAGEPYHNVPFDYSNRRRWAAKCLAYMGFGFALPFVAVGWQWYKPGGYKNP</sequence>
<feature type="transmembrane region" description="Helical" evidence="10">
    <location>
        <begin position="54"/>
        <end position="74"/>
    </location>
</feature>
<evidence type="ECO:0000256" key="8">
    <source>
        <dbReference type="ARBA" id="ARBA00023128"/>
    </source>
</evidence>
<comment type="subcellular location">
    <subcellularLocation>
        <location evidence="1 10">Mitochondrion inner membrane</location>
        <topology evidence="1 10">Single-pass membrane protein</topology>
    </subcellularLocation>
</comment>
<evidence type="ECO:0000313" key="11">
    <source>
        <dbReference type="EMBL" id="KAJ7067690.1"/>
    </source>
</evidence>
<dbReference type="GO" id="GO:0006123">
    <property type="term" value="P:mitochondrial electron transport, cytochrome c to oxygen"/>
    <property type="evidence" value="ECO:0007669"/>
    <property type="project" value="UniProtKB-UniRule"/>
</dbReference>
<comment type="pathway">
    <text evidence="2 10">Energy metabolism; oxidative phosphorylation.</text>
</comment>
<evidence type="ECO:0000313" key="12">
    <source>
        <dbReference type="Proteomes" id="UP001222325"/>
    </source>
</evidence>
<dbReference type="InterPro" id="IPR004202">
    <property type="entry name" value="COX7C/Cox8"/>
</dbReference>
<reference evidence="11" key="1">
    <citation type="submission" date="2023-03" db="EMBL/GenBank/DDBJ databases">
        <title>Massive genome expansion in bonnet fungi (Mycena s.s.) driven by repeated elements and novel gene families across ecological guilds.</title>
        <authorList>
            <consortium name="Lawrence Berkeley National Laboratory"/>
            <person name="Harder C.B."/>
            <person name="Miyauchi S."/>
            <person name="Viragh M."/>
            <person name="Kuo A."/>
            <person name="Thoen E."/>
            <person name="Andreopoulos B."/>
            <person name="Lu D."/>
            <person name="Skrede I."/>
            <person name="Drula E."/>
            <person name="Henrissat B."/>
            <person name="Morin E."/>
            <person name="Kohler A."/>
            <person name="Barry K."/>
            <person name="LaButti K."/>
            <person name="Morin E."/>
            <person name="Salamov A."/>
            <person name="Lipzen A."/>
            <person name="Mereny Z."/>
            <person name="Hegedus B."/>
            <person name="Baldrian P."/>
            <person name="Stursova M."/>
            <person name="Weitz H."/>
            <person name="Taylor A."/>
            <person name="Grigoriev I.V."/>
            <person name="Nagy L.G."/>
            <person name="Martin F."/>
            <person name="Kauserud H."/>
        </authorList>
    </citation>
    <scope>NUCLEOTIDE SEQUENCE</scope>
    <source>
        <strain evidence="11">CBHHK173m</strain>
    </source>
</reference>
<dbReference type="GO" id="GO:0045277">
    <property type="term" value="C:respiratory chain complex IV"/>
    <property type="evidence" value="ECO:0007669"/>
    <property type="project" value="UniProtKB-UniRule"/>
</dbReference>
<evidence type="ECO:0000256" key="5">
    <source>
        <dbReference type="ARBA" id="ARBA00022792"/>
    </source>
</evidence>
<dbReference type="PANTHER" id="PTHR13313">
    <property type="entry name" value="CYTOCHROME C OXIDASE SUBUNIT VIIC"/>
    <property type="match status" value="1"/>
</dbReference>
<dbReference type="Gene3D" id="4.10.49.10">
    <property type="entry name" value="Cytochrome c oxidase subunit VIIc"/>
    <property type="match status" value="1"/>
</dbReference>
<keyword evidence="9 10" id="KW-0472">Membrane</keyword>
<dbReference type="Pfam" id="PF02935">
    <property type="entry name" value="COX7C"/>
    <property type="match status" value="1"/>
</dbReference>
<keyword evidence="5 10" id="KW-0999">Mitochondrion inner membrane</keyword>
<evidence type="ECO:0000256" key="6">
    <source>
        <dbReference type="ARBA" id="ARBA00022946"/>
    </source>
</evidence>
<evidence type="ECO:0000256" key="9">
    <source>
        <dbReference type="ARBA" id="ARBA00023136"/>
    </source>
</evidence>
<evidence type="ECO:0000256" key="4">
    <source>
        <dbReference type="ARBA" id="ARBA00022692"/>
    </source>
</evidence>
<comment type="caution">
    <text evidence="11">The sequence shown here is derived from an EMBL/GenBank/DDBJ whole genome shotgun (WGS) entry which is preliminary data.</text>
</comment>
<dbReference type="EMBL" id="JARJCN010000154">
    <property type="protein sequence ID" value="KAJ7067690.1"/>
    <property type="molecule type" value="Genomic_DNA"/>
</dbReference>
<dbReference type="Proteomes" id="UP001222325">
    <property type="component" value="Unassembled WGS sequence"/>
</dbReference>